<comment type="function">
    <text evidence="16">ATP-dependent DNA helicase required for initiation of viral DNA replication. It forms a complex with the viral E2 protein. The E1-E2 complex binds to the replication origin which contains binding sites for both proteins.</text>
</comment>
<feature type="cross-link" description="Glycyl lysine isopeptide (Lys-Gly) (interchain with G-Cter in SUMO)" evidence="15">
    <location>
        <position position="518"/>
    </location>
</feature>
<keyword evidence="7 15" id="KW-0378">Hydrolase</keyword>
<dbReference type="Gene3D" id="1.10.10.510">
    <property type="entry name" value="Zinc finger, large T-antigen D1 domain"/>
    <property type="match status" value="1"/>
</dbReference>
<dbReference type="InterPro" id="IPR014015">
    <property type="entry name" value="Helicase_SF3_DNA-vir"/>
</dbReference>
<evidence type="ECO:0000313" key="19">
    <source>
        <dbReference type="EMBL" id="AST11576.1"/>
    </source>
</evidence>
<feature type="domain" description="SF3 helicase" evidence="18">
    <location>
        <begin position="411"/>
        <end position="561"/>
    </location>
</feature>
<dbReference type="GO" id="GO:0006260">
    <property type="term" value="P:DNA replication"/>
    <property type="evidence" value="ECO:0007669"/>
    <property type="project" value="UniProtKB-UniRule"/>
</dbReference>
<dbReference type="Proteomes" id="UP000217306">
    <property type="component" value="Segment"/>
</dbReference>
<evidence type="ECO:0000256" key="1">
    <source>
        <dbReference type="ARBA" id="ARBA00004147"/>
    </source>
</evidence>
<accession>A0A223FQU8</accession>
<dbReference type="EC" id="5.6.2.4" evidence="15 16"/>
<feature type="region of interest" description="Disordered" evidence="17">
    <location>
        <begin position="81"/>
        <end position="108"/>
    </location>
</feature>
<keyword evidence="3 15" id="KW-0597">Phosphoprotein</keyword>
<evidence type="ECO:0000256" key="7">
    <source>
        <dbReference type="ARBA" id="ARBA00022801"/>
    </source>
</evidence>
<dbReference type="EMBL" id="KY817993">
    <property type="protein sequence ID" value="AST11576.1"/>
    <property type="molecule type" value="Genomic_DNA"/>
</dbReference>
<comment type="subunit">
    <text evidence="15">Can form hexamers. Interacts with E2 protein; this interaction increases E1 DNA binding specificity. Interacts with host DNA polymerase subunit POLA2. Interacts with host single stranded DNA-binding protein RPA1. Interacts with host TOP1; this interaction stimulates the enzymatic activity of TOP1.</text>
</comment>
<evidence type="ECO:0000256" key="15">
    <source>
        <dbReference type="HAMAP-Rule" id="MF_04000"/>
    </source>
</evidence>
<comment type="catalytic activity">
    <reaction evidence="13 15 16">
        <text>ATP + H2O = ADP + phosphate + H(+)</text>
        <dbReference type="Rhea" id="RHEA:13065"/>
        <dbReference type="ChEBI" id="CHEBI:15377"/>
        <dbReference type="ChEBI" id="CHEBI:15378"/>
        <dbReference type="ChEBI" id="CHEBI:30616"/>
        <dbReference type="ChEBI" id="CHEBI:43474"/>
        <dbReference type="ChEBI" id="CHEBI:456216"/>
        <dbReference type="EC" id="5.6.2.4"/>
    </reaction>
</comment>
<dbReference type="SUPFAM" id="SSF52540">
    <property type="entry name" value="P-loop containing nucleoside triphosphate hydrolases"/>
    <property type="match status" value="1"/>
</dbReference>
<dbReference type="InterPro" id="IPR046832">
    <property type="entry name" value="PPV_E1_DBD"/>
</dbReference>
<proteinExistence type="inferred from homology"/>
<dbReference type="InterPro" id="IPR037102">
    <property type="entry name" value="Znf_lg_T-Ag_D1_dom_sf"/>
</dbReference>
<feature type="compositionally biased region" description="Acidic residues" evidence="17">
    <location>
        <begin position="583"/>
        <end position="594"/>
    </location>
</feature>
<evidence type="ECO:0000256" key="17">
    <source>
        <dbReference type="SAM" id="MobiDB-lite"/>
    </source>
</evidence>
<dbReference type="SUPFAM" id="SSF55464">
    <property type="entry name" value="Origin of replication-binding domain, RBD-like"/>
    <property type="match status" value="1"/>
</dbReference>
<keyword evidence="2 15" id="KW-0244">Early protein</keyword>
<keyword evidence="10 15" id="KW-0238">DNA-binding</keyword>
<dbReference type="HAMAP" id="MF_04000">
    <property type="entry name" value="PPV_E1"/>
    <property type="match status" value="1"/>
</dbReference>
<dbReference type="Pfam" id="PF00524">
    <property type="entry name" value="PPV_E1_N"/>
    <property type="match status" value="1"/>
</dbReference>
<protein>
    <recommendedName>
        <fullName evidence="15 16">Replication protein E1</fullName>
        <ecNumber evidence="15 16">5.6.2.4</ecNumber>
    </recommendedName>
    <alternativeName>
        <fullName evidence="15">ATP-dependent helicase E1</fullName>
    </alternativeName>
    <alternativeName>
        <fullName evidence="15">DNA 3'-5' helicase E1</fullName>
    </alternativeName>
</protein>
<evidence type="ECO:0000259" key="18">
    <source>
        <dbReference type="PROSITE" id="PS51206"/>
    </source>
</evidence>
<dbReference type="Gene3D" id="3.40.1310.10">
    <property type="match status" value="1"/>
</dbReference>
<keyword evidence="5 15" id="KW-0235">DNA replication</keyword>
<feature type="region of interest" description="Disordered" evidence="17">
    <location>
        <begin position="583"/>
        <end position="609"/>
    </location>
</feature>
<comment type="PTM">
    <text evidence="15">Sumoylated.</text>
</comment>
<comment type="PTM">
    <text evidence="15">Phosphorylated.</text>
</comment>
<dbReference type="InterPro" id="IPR046935">
    <property type="entry name" value="PPV_E1_DBD_sf"/>
</dbReference>
<evidence type="ECO:0000256" key="16">
    <source>
        <dbReference type="PIRNR" id="PIRNR003383"/>
    </source>
</evidence>
<evidence type="ECO:0000256" key="5">
    <source>
        <dbReference type="ARBA" id="ARBA00022705"/>
    </source>
</evidence>
<dbReference type="GO" id="GO:0016887">
    <property type="term" value="F:ATP hydrolysis activity"/>
    <property type="evidence" value="ECO:0007669"/>
    <property type="project" value="RHEA"/>
</dbReference>
<name>A0A223FQU8_9PAPI</name>
<evidence type="ECO:0000256" key="2">
    <source>
        <dbReference type="ARBA" id="ARBA00022518"/>
    </source>
</evidence>
<evidence type="ECO:0000256" key="13">
    <source>
        <dbReference type="ARBA" id="ARBA00048988"/>
    </source>
</evidence>
<comment type="function">
    <text evidence="14 15">ATP-dependent DNA 3'-5' helicase required for initiation of viral DNA replication. It forms a complex with the viral E2 protein. The E1-E2 complex binds to the replication origin which contains binding sites for both proteins. During the initial step, a dimer of E1 interacts with a dimer of protein E2 leading to a complex that binds the viral origin of replication with high specificity. Then, a second dimer of E1 displaces the E2 dimer in an ATP-dependent manner to form the E1 tetramer. Following this, two E1 monomers are added to each half of the site, which results in the formation of two E1 trimers on the viral ori. Subsequently, two hexamers will be created. The double hexamer acts as a bi-directional helicase machinery and unwinds the viral DNA and then recruits the host DNA polymerase to start replication.</text>
</comment>
<dbReference type="InterPro" id="IPR014000">
    <property type="entry name" value="PPV_DNA_helicase_E1_N"/>
</dbReference>
<evidence type="ECO:0000256" key="12">
    <source>
        <dbReference type="ARBA" id="ARBA00034617"/>
    </source>
</evidence>
<dbReference type="GO" id="GO:0005524">
    <property type="term" value="F:ATP binding"/>
    <property type="evidence" value="ECO:0007669"/>
    <property type="project" value="UniProtKB-UniRule"/>
</dbReference>
<dbReference type="GO" id="GO:0003677">
    <property type="term" value="F:DNA binding"/>
    <property type="evidence" value="ECO:0007669"/>
    <property type="project" value="UniProtKB-UniRule"/>
</dbReference>
<keyword evidence="11 15" id="KW-0413">Isomerase</keyword>
<evidence type="ECO:0000256" key="8">
    <source>
        <dbReference type="ARBA" id="ARBA00022806"/>
    </source>
</evidence>
<keyword evidence="15" id="KW-0832">Ubl conjugation</keyword>
<dbReference type="InterPro" id="IPR001177">
    <property type="entry name" value="PPV_DNA_helicase_E1_C"/>
</dbReference>
<evidence type="ECO:0000256" key="4">
    <source>
        <dbReference type="ARBA" id="ARBA00022562"/>
    </source>
</evidence>
<keyword evidence="15" id="KW-1017">Isopeptide bond</keyword>
<dbReference type="PIRSF" id="PIRSF003383">
    <property type="entry name" value="Rep_E1_papillomaV"/>
    <property type="match status" value="1"/>
</dbReference>
<keyword evidence="9 15" id="KW-0067">ATP-binding</keyword>
<sequence>MADYAEGTSNTDCVDSFICHEALCSDEDNSDKENEAGSVVSDLIDDSEVCQGNSLELFQQKQMHDDRVQLQRVLKQKRKLSRPLSDISVSGRSNEDSPRKKRTSRRFGNSLEDSGLGCSFQNEASCTHEGTQVDSCGASGGSTAVPSGVVRCLDLLKSSNAQATMLAKFKEAVGVSYMELTRKFKSNKTCCGDWVLAIFGVTETVFEILKSVFQQHCSYMHISMLPAKSCLLVVFLASFKAGKSRETVLRLVKSTVGAETVHMLAEPPKTRSMAAALYWFKTGHSPSTFIYGKLPEWISRQTMISHQTADQVTFDLSEMVQWAYDNDYRDEAKIAYEYAKLGELDSNALAWLRTSNQAKYVRDVATMVRYYKKAEMNEMSTARWIYYRMKKCDREEGSWKPIVLFLRYQEIEFVSFLQFFKDFLKGVPKKNCLCIHGPANTGKSMFTMSLINFFGGRVLSFANSRSHFWLQPLAETKLALIDDATKPCWDYLDTFLRNGLDGNPVCIDLKHKAPIQLKCPPLMITSNIAIKEEDRWPYLNSRVQCFHFKNEFPFNPDGTPAYQFNDSNWKSFFGRLWQQLDLSDQEDEGEDGEDLPPFKCGARRATESV</sequence>
<keyword evidence="6 15" id="KW-0547">Nucleotide-binding</keyword>
<evidence type="ECO:0000256" key="14">
    <source>
        <dbReference type="ARBA" id="ARBA00093297"/>
    </source>
</evidence>
<dbReference type="GO" id="GO:0042025">
    <property type="term" value="C:host cell nucleus"/>
    <property type="evidence" value="ECO:0007669"/>
    <property type="project" value="UniProtKB-SubCell"/>
</dbReference>
<keyword evidence="4 15" id="KW-1048">Host nucleus</keyword>
<dbReference type="Pfam" id="PF00519">
    <property type="entry name" value="PPV_E1_C"/>
    <property type="match status" value="1"/>
</dbReference>
<dbReference type="GO" id="GO:0043138">
    <property type="term" value="F:3'-5' DNA helicase activity"/>
    <property type="evidence" value="ECO:0007669"/>
    <property type="project" value="UniProtKB-UniRule"/>
</dbReference>
<feature type="modified residue" description="Phosphoserine; by host" evidence="15">
    <location>
        <position position="81"/>
    </location>
</feature>
<dbReference type="InterPro" id="IPR027417">
    <property type="entry name" value="P-loop_NTPase"/>
</dbReference>
<organism evidence="19">
    <name type="scientific">Sus scrofa papillomavirus 2</name>
    <dbReference type="NCBI Taxonomy" id="2025338"/>
    <lineage>
        <taxon>Viruses</taxon>
        <taxon>Monodnaviria</taxon>
        <taxon>Shotokuvirae</taxon>
        <taxon>Cossaviricota</taxon>
        <taxon>Papovaviricetes</taxon>
        <taxon>Zurhausenvirales</taxon>
        <taxon>Papillomaviridae</taxon>
    </lineage>
</organism>
<reference evidence="19" key="1">
    <citation type="journal article" date="2017" name="J. Gen. Virol.">
        <title>Sus scrofa papillomavirus 2 - genetic characterization of a novel suid papillomavirus from wild boar in Germany.</title>
        <authorList>
            <person name="Link E.K."/>
            <person name="Hoferer M."/>
            <person name="Strobel B."/>
            <person name="Rigbers K."/>
            <person name="Langenmayer M.C."/>
            <person name="Sutter G."/>
            <person name="Fux R."/>
        </authorList>
    </citation>
    <scope>NUCLEOTIDE SEQUENCE [LARGE SCALE GENOMIC DNA]</scope>
    <source>
        <strain evidence="19">DE1018-16</strain>
    </source>
</reference>
<dbReference type="Gene3D" id="3.40.50.300">
    <property type="entry name" value="P-loop containing nucleotide triphosphate hydrolases"/>
    <property type="match status" value="1"/>
</dbReference>
<comment type="similarity">
    <text evidence="15 16">Belongs to the papillomaviridae E1 protein family.</text>
</comment>
<dbReference type="OrthoDB" id="4795at10239"/>
<evidence type="ECO:0000256" key="6">
    <source>
        <dbReference type="ARBA" id="ARBA00022741"/>
    </source>
</evidence>
<evidence type="ECO:0000256" key="11">
    <source>
        <dbReference type="ARBA" id="ARBA00023235"/>
    </source>
</evidence>
<evidence type="ECO:0000256" key="3">
    <source>
        <dbReference type="ARBA" id="ARBA00022553"/>
    </source>
</evidence>
<keyword evidence="8 15" id="KW-0347">Helicase</keyword>
<feature type="binding site" evidence="15">
    <location>
        <begin position="437"/>
        <end position="444"/>
    </location>
    <ligand>
        <name>ATP</name>
        <dbReference type="ChEBI" id="CHEBI:30616"/>
    </ligand>
</feature>
<gene>
    <name evidence="15" type="primary">E1</name>
</gene>
<comment type="subcellular location">
    <subcellularLocation>
        <location evidence="1 15">Host nucleus</location>
    </subcellularLocation>
</comment>
<dbReference type="Pfam" id="PF20450">
    <property type="entry name" value="PPV_E1_DBD"/>
    <property type="match status" value="1"/>
</dbReference>
<comment type="catalytic activity">
    <reaction evidence="12 15">
        <text>Couples ATP hydrolysis with the unwinding of duplex DNA by translocating in the 3'-5' direction.</text>
        <dbReference type="EC" id="5.6.2.4"/>
    </reaction>
</comment>
<dbReference type="PROSITE" id="PS51206">
    <property type="entry name" value="SF3_HELICASE_1"/>
    <property type="match status" value="1"/>
</dbReference>
<dbReference type="InterPro" id="IPR016393">
    <property type="entry name" value="Rep_E1_papillomaV"/>
</dbReference>
<evidence type="ECO:0000256" key="10">
    <source>
        <dbReference type="ARBA" id="ARBA00023125"/>
    </source>
</evidence>
<evidence type="ECO:0000256" key="9">
    <source>
        <dbReference type="ARBA" id="ARBA00022840"/>
    </source>
</evidence>
<comment type="caution">
    <text evidence="15">Lacks conserved residue(s) required for the propagation of feature annotation.</text>
</comment>